<dbReference type="AlphaFoldDB" id="A0A7W0CHK4"/>
<keyword evidence="3" id="KW-1185">Reference proteome</keyword>
<evidence type="ECO:0000313" key="2">
    <source>
        <dbReference type="EMBL" id="MBA2891289.1"/>
    </source>
</evidence>
<feature type="transmembrane region" description="Helical" evidence="1">
    <location>
        <begin position="20"/>
        <end position="41"/>
    </location>
</feature>
<dbReference type="Proteomes" id="UP000530928">
    <property type="component" value="Unassembled WGS sequence"/>
</dbReference>
<gene>
    <name evidence="2" type="ORF">HNR30_002630</name>
</gene>
<keyword evidence="1" id="KW-1133">Transmembrane helix</keyword>
<sequence length="250" mass="26032">MIDVLTSEWTKMRSVRSTMWTYAAGFLLMLGFALLVSISVANTREPIDGMTGFDITVMGTPFASIAMATLGVLVISSEYRTGMIRTSLQAVPQRLTLLSAKVLVFTVATALISAAATAVTFFAVQPILAGKGLDTALGDPEVLRALIGTALFLTAGGLLGLALGALIRHTPGAILSAVGLILVAPQLSQLLPGAWGAAVSKHFTTNAGSKVMALETGPGSLGPWQGFAVYLAWVAVIMIAAAVLMRRRDA</sequence>
<keyword evidence="1" id="KW-0812">Transmembrane</keyword>
<feature type="transmembrane region" description="Helical" evidence="1">
    <location>
        <begin position="102"/>
        <end position="125"/>
    </location>
</feature>
<comment type="caution">
    <text evidence="2">The sequence shown here is derived from an EMBL/GenBank/DDBJ whole genome shotgun (WGS) entry which is preliminary data.</text>
</comment>
<dbReference type="RefSeq" id="WP_181610106.1">
    <property type="nucleotide sequence ID" value="NZ_BAABAM010000002.1"/>
</dbReference>
<organism evidence="2 3">
    <name type="scientific">Nonomuraea soli</name>
    <dbReference type="NCBI Taxonomy" id="1032476"/>
    <lineage>
        <taxon>Bacteria</taxon>
        <taxon>Bacillati</taxon>
        <taxon>Actinomycetota</taxon>
        <taxon>Actinomycetes</taxon>
        <taxon>Streptosporangiales</taxon>
        <taxon>Streptosporangiaceae</taxon>
        <taxon>Nonomuraea</taxon>
    </lineage>
</organism>
<keyword evidence="1" id="KW-0472">Membrane</keyword>
<evidence type="ECO:0000313" key="3">
    <source>
        <dbReference type="Proteomes" id="UP000530928"/>
    </source>
</evidence>
<accession>A0A7W0CHK4</accession>
<evidence type="ECO:0000256" key="1">
    <source>
        <dbReference type="SAM" id="Phobius"/>
    </source>
</evidence>
<feature type="transmembrane region" description="Helical" evidence="1">
    <location>
        <begin position="61"/>
        <end position="81"/>
    </location>
</feature>
<feature type="transmembrane region" description="Helical" evidence="1">
    <location>
        <begin position="227"/>
        <end position="245"/>
    </location>
</feature>
<name>A0A7W0CHK4_9ACTN</name>
<feature type="transmembrane region" description="Helical" evidence="1">
    <location>
        <begin position="174"/>
        <end position="195"/>
    </location>
</feature>
<proteinExistence type="predicted"/>
<dbReference type="EMBL" id="JACDUR010000003">
    <property type="protein sequence ID" value="MBA2891289.1"/>
    <property type="molecule type" value="Genomic_DNA"/>
</dbReference>
<protein>
    <submittedName>
        <fullName evidence="2">ABC-type transport system involved in multi-copper enzyme maturation permease subunit</fullName>
    </submittedName>
</protein>
<feature type="transmembrane region" description="Helical" evidence="1">
    <location>
        <begin position="145"/>
        <end position="167"/>
    </location>
</feature>
<reference evidence="2 3" key="1">
    <citation type="submission" date="2020-07" db="EMBL/GenBank/DDBJ databases">
        <title>Genomic Encyclopedia of Type Strains, Phase IV (KMG-IV): sequencing the most valuable type-strain genomes for metagenomic binning, comparative biology and taxonomic classification.</title>
        <authorList>
            <person name="Goeker M."/>
        </authorList>
    </citation>
    <scope>NUCLEOTIDE SEQUENCE [LARGE SCALE GENOMIC DNA]</scope>
    <source>
        <strain evidence="2 3">DSM 45533</strain>
    </source>
</reference>